<evidence type="ECO:0000256" key="5">
    <source>
        <dbReference type="ARBA" id="ARBA00022692"/>
    </source>
</evidence>
<dbReference type="EMBL" id="CP157675">
    <property type="protein sequence ID" value="XBP69719.1"/>
    <property type="molecule type" value="Genomic_DNA"/>
</dbReference>
<dbReference type="CDD" id="cd00342">
    <property type="entry name" value="gram_neg_porins"/>
    <property type="match status" value="1"/>
</dbReference>
<evidence type="ECO:0000256" key="8">
    <source>
        <dbReference type="ARBA" id="ARBA00023114"/>
    </source>
</evidence>
<proteinExistence type="predicted"/>
<dbReference type="GO" id="GO:0009279">
    <property type="term" value="C:cell outer membrane"/>
    <property type="evidence" value="ECO:0007669"/>
    <property type="project" value="UniProtKB-SubCell"/>
</dbReference>
<dbReference type="PANTHER" id="PTHR34501:SF9">
    <property type="entry name" value="MAJOR OUTER MEMBRANE PROTEIN P.IA"/>
    <property type="match status" value="1"/>
</dbReference>
<comment type="subcellular location">
    <subcellularLocation>
        <location evidence="1">Cell outer membrane</location>
        <topology evidence="1">Multi-pass membrane protein</topology>
    </subcellularLocation>
</comment>
<gene>
    <name evidence="13" type="ORF">ABLV49_17810</name>
</gene>
<keyword evidence="6 11" id="KW-0732">Signal</keyword>
<evidence type="ECO:0000256" key="4">
    <source>
        <dbReference type="ARBA" id="ARBA00022452"/>
    </source>
</evidence>
<sequence>MKKSLIALAVLAASGAAMAQSSVTLYGIADAFVGSKEISSVNAAGVITKQRQTVVDSSGLNGSRWGLKGSEDLGGGLKALFVLESGLNIDTGAAASGTSLFNRQAFVGLDSSFGTVSLGRQYSAYDSVRGTFLSAQGNSTSFDATNSATINTALLTGLPNTATPAQRLASLNSYGGRVGAWTGYQTRIDNSIRYATPNISGFQAAVVYGLGENKTPTTDATKNASVSLTYANGPIGVGVTHADDELIQDFHVKNTAIGGYYDFGVAKAFLAYNQAKITGLAKQKEWAVGVRAPLGATTLVAQYAQSKGDDLGKSTSVALEGQYSLSKRTTAYAAFNRTKVDLPILTSDFKNSIFGLGVRHAF</sequence>
<evidence type="ECO:0000259" key="12">
    <source>
        <dbReference type="Pfam" id="PF13609"/>
    </source>
</evidence>
<dbReference type="Gene3D" id="2.40.160.10">
    <property type="entry name" value="Porin"/>
    <property type="match status" value="1"/>
</dbReference>
<dbReference type="GO" id="GO:0046930">
    <property type="term" value="C:pore complex"/>
    <property type="evidence" value="ECO:0007669"/>
    <property type="project" value="UniProtKB-KW"/>
</dbReference>
<keyword evidence="9" id="KW-0472">Membrane</keyword>
<dbReference type="RefSeq" id="WP_349278532.1">
    <property type="nucleotide sequence ID" value="NZ_CBCSCU010000016.1"/>
</dbReference>
<evidence type="ECO:0000256" key="9">
    <source>
        <dbReference type="ARBA" id="ARBA00023136"/>
    </source>
</evidence>
<dbReference type="InterPro" id="IPR033900">
    <property type="entry name" value="Gram_neg_porin_domain"/>
</dbReference>
<reference evidence="13" key="1">
    <citation type="submission" date="2024-05" db="EMBL/GenBank/DDBJ databases">
        <authorList>
            <person name="Bunk B."/>
            <person name="Swiderski J."/>
            <person name="Sproer C."/>
            <person name="Thiel V."/>
        </authorList>
    </citation>
    <scope>NUCLEOTIDE SEQUENCE</scope>
    <source>
        <strain evidence="13">DSM 17735</strain>
    </source>
</reference>
<evidence type="ECO:0000256" key="2">
    <source>
        <dbReference type="ARBA" id="ARBA00011233"/>
    </source>
</evidence>
<protein>
    <submittedName>
        <fullName evidence="13">Porin</fullName>
    </submittedName>
</protein>
<dbReference type="InterPro" id="IPR050298">
    <property type="entry name" value="Gram-neg_bact_OMP"/>
</dbReference>
<comment type="subunit">
    <text evidence="2">Homotrimer.</text>
</comment>
<accession>A0AAU7LQ05</accession>
<keyword evidence="5" id="KW-0812">Transmembrane</keyword>
<feature type="domain" description="Porin" evidence="12">
    <location>
        <begin position="7"/>
        <end position="340"/>
    </location>
</feature>
<evidence type="ECO:0000256" key="10">
    <source>
        <dbReference type="ARBA" id="ARBA00023237"/>
    </source>
</evidence>
<dbReference type="GO" id="GO:0006811">
    <property type="term" value="P:monoatomic ion transport"/>
    <property type="evidence" value="ECO:0007669"/>
    <property type="project" value="UniProtKB-KW"/>
</dbReference>
<keyword evidence="7" id="KW-0406">Ion transport</keyword>
<keyword evidence="3" id="KW-0813">Transport</keyword>
<feature type="signal peptide" evidence="11">
    <location>
        <begin position="1"/>
        <end position="19"/>
    </location>
</feature>
<keyword evidence="8" id="KW-0626">Porin</keyword>
<evidence type="ECO:0000256" key="7">
    <source>
        <dbReference type="ARBA" id="ARBA00023065"/>
    </source>
</evidence>
<evidence type="ECO:0000256" key="11">
    <source>
        <dbReference type="SAM" id="SignalP"/>
    </source>
</evidence>
<keyword evidence="10" id="KW-0998">Cell outer membrane</keyword>
<name>A0AAU7LQ05_9BURK</name>
<dbReference type="GO" id="GO:0015288">
    <property type="term" value="F:porin activity"/>
    <property type="evidence" value="ECO:0007669"/>
    <property type="project" value="UniProtKB-KW"/>
</dbReference>
<dbReference type="PANTHER" id="PTHR34501">
    <property type="entry name" value="PROTEIN YDDL-RELATED"/>
    <property type="match status" value="1"/>
</dbReference>
<dbReference type="SUPFAM" id="SSF56935">
    <property type="entry name" value="Porins"/>
    <property type="match status" value="1"/>
</dbReference>
<dbReference type="AlphaFoldDB" id="A0AAU7LQ05"/>
<evidence type="ECO:0000313" key="13">
    <source>
        <dbReference type="EMBL" id="XBP69719.1"/>
    </source>
</evidence>
<organism evidence="13">
    <name type="scientific">Polaromonas hydrogenivorans</name>
    <dbReference type="NCBI Taxonomy" id="335476"/>
    <lineage>
        <taxon>Bacteria</taxon>
        <taxon>Pseudomonadati</taxon>
        <taxon>Pseudomonadota</taxon>
        <taxon>Betaproteobacteria</taxon>
        <taxon>Burkholderiales</taxon>
        <taxon>Comamonadaceae</taxon>
        <taxon>Polaromonas</taxon>
    </lineage>
</organism>
<feature type="chain" id="PRO_5043358257" evidence="11">
    <location>
        <begin position="20"/>
        <end position="362"/>
    </location>
</feature>
<evidence type="ECO:0000256" key="3">
    <source>
        <dbReference type="ARBA" id="ARBA00022448"/>
    </source>
</evidence>
<evidence type="ECO:0000256" key="6">
    <source>
        <dbReference type="ARBA" id="ARBA00022729"/>
    </source>
</evidence>
<dbReference type="Pfam" id="PF13609">
    <property type="entry name" value="Porin_4"/>
    <property type="match status" value="1"/>
</dbReference>
<evidence type="ECO:0000256" key="1">
    <source>
        <dbReference type="ARBA" id="ARBA00004571"/>
    </source>
</evidence>
<keyword evidence="4" id="KW-1134">Transmembrane beta strand</keyword>
<dbReference type="InterPro" id="IPR023614">
    <property type="entry name" value="Porin_dom_sf"/>
</dbReference>